<keyword evidence="4" id="KW-0788">Thiol protease</keyword>
<feature type="chain" id="PRO_5045472955" evidence="6">
    <location>
        <begin position="39"/>
        <end position="382"/>
    </location>
</feature>
<organism evidence="8 9">
    <name type="scientific">Streptomyces gelaticus</name>
    <dbReference type="NCBI Taxonomy" id="285446"/>
    <lineage>
        <taxon>Bacteria</taxon>
        <taxon>Bacillati</taxon>
        <taxon>Actinomycetota</taxon>
        <taxon>Actinomycetes</taxon>
        <taxon>Kitasatosporales</taxon>
        <taxon>Streptomycetaceae</taxon>
        <taxon>Streptomyces</taxon>
    </lineage>
</organism>
<evidence type="ECO:0000313" key="9">
    <source>
        <dbReference type="Proteomes" id="UP000660675"/>
    </source>
</evidence>
<feature type="signal peptide" evidence="6">
    <location>
        <begin position="1"/>
        <end position="38"/>
    </location>
</feature>
<evidence type="ECO:0000256" key="6">
    <source>
        <dbReference type="SAM" id="SignalP"/>
    </source>
</evidence>
<evidence type="ECO:0000256" key="5">
    <source>
        <dbReference type="SAM" id="MobiDB-lite"/>
    </source>
</evidence>
<feature type="domain" description="NlpC/P60" evidence="7">
    <location>
        <begin position="267"/>
        <end position="382"/>
    </location>
</feature>
<dbReference type="EMBL" id="BMTF01000008">
    <property type="protein sequence ID" value="GGV84628.1"/>
    <property type="molecule type" value="Genomic_DNA"/>
</dbReference>
<feature type="compositionally biased region" description="Basic and acidic residues" evidence="5">
    <location>
        <begin position="215"/>
        <end position="227"/>
    </location>
</feature>
<dbReference type="GO" id="GO:0016787">
    <property type="term" value="F:hydrolase activity"/>
    <property type="evidence" value="ECO:0007669"/>
    <property type="project" value="UniProtKB-KW"/>
</dbReference>
<keyword evidence="2" id="KW-0645">Protease</keyword>
<dbReference type="PANTHER" id="PTHR47359:SF3">
    <property type="entry name" value="NLP_P60 DOMAIN-CONTAINING PROTEIN-RELATED"/>
    <property type="match status" value="1"/>
</dbReference>
<proteinExistence type="inferred from homology"/>
<evidence type="ECO:0000256" key="4">
    <source>
        <dbReference type="ARBA" id="ARBA00022807"/>
    </source>
</evidence>
<evidence type="ECO:0000313" key="8">
    <source>
        <dbReference type="EMBL" id="GGV84628.1"/>
    </source>
</evidence>
<feature type="compositionally biased region" description="Basic and acidic residues" evidence="5">
    <location>
        <begin position="235"/>
        <end position="245"/>
    </location>
</feature>
<reference evidence="9" key="1">
    <citation type="journal article" date="2019" name="Int. J. Syst. Evol. Microbiol.">
        <title>The Global Catalogue of Microorganisms (GCM) 10K type strain sequencing project: providing services to taxonomists for standard genome sequencing and annotation.</title>
        <authorList>
            <consortium name="The Broad Institute Genomics Platform"/>
            <consortium name="The Broad Institute Genome Sequencing Center for Infectious Disease"/>
            <person name="Wu L."/>
            <person name="Ma J."/>
        </authorList>
    </citation>
    <scope>NUCLEOTIDE SEQUENCE [LARGE SCALE GENOMIC DNA]</scope>
    <source>
        <strain evidence="9">JCM 4376</strain>
    </source>
</reference>
<dbReference type="Pfam" id="PF00877">
    <property type="entry name" value="NLPC_P60"/>
    <property type="match status" value="1"/>
</dbReference>
<dbReference type="InterPro" id="IPR051794">
    <property type="entry name" value="PG_Endopeptidase_C40"/>
</dbReference>
<accession>A0ABQ2W184</accession>
<gene>
    <name evidence="8" type="ORF">GCM10015535_29870</name>
</gene>
<dbReference type="PROSITE" id="PS51935">
    <property type="entry name" value="NLPC_P60"/>
    <property type="match status" value="1"/>
</dbReference>
<comment type="similarity">
    <text evidence="1">Belongs to the peptidase C40 family.</text>
</comment>
<name>A0ABQ2W184_9ACTN</name>
<keyword evidence="6" id="KW-0732">Signal</keyword>
<dbReference type="InterPro" id="IPR000064">
    <property type="entry name" value="NLP_P60_dom"/>
</dbReference>
<evidence type="ECO:0000259" key="7">
    <source>
        <dbReference type="PROSITE" id="PS51935"/>
    </source>
</evidence>
<evidence type="ECO:0000256" key="1">
    <source>
        <dbReference type="ARBA" id="ARBA00007074"/>
    </source>
</evidence>
<keyword evidence="3 8" id="KW-0378">Hydrolase</keyword>
<sequence>MASHRKPRTRVRTTAPAVGLTTAALASVTLLSTQSAMAAPDPKPGVEEVQKKVDDLYRQAGTATQQYNRAKEASAAQRAEVDALLDDVAKRADKLNEARRTLGAYAAAQYRSGSITPNATFFLADDPQSYFDQSQLMDRMTSRQQQAITDFRTQQAKASKKRAEAVRSLETLTTTQNTLRTSKQDVQTKLGEARNLLSKLTAEEKARLAEIERKKEAGARRKAEELAKQQAAAKAEAERKAEEAAKGSGGGSGTGTGTGSGSDSRATTKAEKVLAFARAQIGKPYVWGATGPASYDCSGLTQAAWKSAGVDIPRTTWDQVKTGTRVATADLRPGDLVFFYDDISHVGIYKGDGMMIHAPKPGANVREESIYYMPIYGSVRPA</sequence>
<evidence type="ECO:0000256" key="2">
    <source>
        <dbReference type="ARBA" id="ARBA00022670"/>
    </source>
</evidence>
<dbReference type="PANTHER" id="PTHR47359">
    <property type="entry name" value="PEPTIDOGLYCAN DL-ENDOPEPTIDASE CWLO"/>
    <property type="match status" value="1"/>
</dbReference>
<feature type="compositionally biased region" description="Gly residues" evidence="5">
    <location>
        <begin position="247"/>
        <end position="260"/>
    </location>
</feature>
<comment type="caution">
    <text evidence="8">The sequence shown here is derived from an EMBL/GenBank/DDBJ whole genome shotgun (WGS) entry which is preliminary data.</text>
</comment>
<dbReference type="Gene3D" id="6.10.250.3150">
    <property type="match status" value="1"/>
</dbReference>
<feature type="region of interest" description="Disordered" evidence="5">
    <location>
        <begin position="215"/>
        <end position="266"/>
    </location>
</feature>
<dbReference type="SUPFAM" id="SSF54001">
    <property type="entry name" value="Cysteine proteinases"/>
    <property type="match status" value="1"/>
</dbReference>
<protein>
    <submittedName>
        <fullName evidence="8">Glycoside hydrolase</fullName>
    </submittedName>
</protein>
<evidence type="ECO:0000256" key="3">
    <source>
        <dbReference type="ARBA" id="ARBA00022801"/>
    </source>
</evidence>
<dbReference type="InterPro" id="IPR038765">
    <property type="entry name" value="Papain-like_cys_pep_sf"/>
</dbReference>
<keyword evidence="9" id="KW-1185">Reference proteome</keyword>
<dbReference type="Gene3D" id="3.90.1720.10">
    <property type="entry name" value="endopeptidase domain like (from Nostoc punctiforme)"/>
    <property type="match status" value="1"/>
</dbReference>
<dbReference type="Proteomes" id="UP000660675">
    <property type="component" value="Unassembled WGS sequence"/>
</dbReference>